<sequence>MNSKRTEIRVLGQRSIASSFLSRSSNPSMNGKEDVNDKATKRVSCVSFSEFLDQKLHKTSVLPTTVQDKSNPFRIPMRARNVDGSTDRQIEIKKEGEEDKNKALDKVLFEQFKHTNAERRDAPDELETPIEDSAKESRKRRNPFAGSDDRLPTQRPFIILGDDSKYKRKGRKKGRKESLISNKKPRPHYNHYANGSGWWDSGMEGIDDEEVGFGEAWEGVGSTTFGGIEWH</sequence>
<feature type="compositionally biased region" description="Basic residues" evidence="1">
    <location>
        <begin position="166"/>
        <end position="175"/>
    </location>
</feature>
<dbReference type="OrthoDB" id="753880at2759"/>
<feature type="region of interest" description="Disordered" evidence="1">
    <location>
        <begin position="114"/>
        <end position="190"/>
    </location>
</feature>
<feature type="compositionally biased region" description="Basic and acidic residues" evidence="1">
    <location>
        <begin position="114"/>
        <end position="123"/>
    </location>
</feature>
<gene>
    <name evidence="2" type="ORF">EZV62_001133</name>
</gene>
<protein>
    <submittedName>
        <fullName evidence="2">Uncharacterized protein</fullName>
    </submittedName>
</protein>
<dbReference type="PANTHER" id="PTHR38382:SF1">
    <property type="entry name" value="RNA-BINDING PROTEIN"/>
    <property type="match status" value="1"/>
</dbReference>
<dbReference type="PANTHER" id="PTHR38382">
    <property type="entry name" value="RNA-BINDING PROTEIN"/>
    <property type="match status" value="1"/>
</dbReference>
<evidence type="ECO:0000313" key="2">
    <source>
        <dbReference type="EMBL" id="TXG72554.1"/>
    </source>
</evidence>
<evidence type="ECO:0000313" key="3">
    <source>
        <dbReference type="Proteomes" id="UP000323000"/>
    </source>
</evidence>
<evidence type="ECO:0000256" key="1">
    <source>
        <dbReference type="SAM" id="MobiDB-lite"/>
    </source>
</evidence>
<accession>A0A5C7IUM6</accession>
<proteinExistence type="predicted"/>
<dbReference type="EMBL" id="VAHF01000001">
    <property type="protein sequence ID" value="TXG72554.1"/>
    <property type="molecule type" value="Genomic_DNA"/>
</dbReference>
<dbReference type="AlphaFoldDB" id="A0A5C7IUM6"/>
<organism evidence="2 3">
    <name type="scientific">Acer yangbiense</name>
    <dbReference type="NCBI Taxonomy" id="1000413"/>
    <lineage>
        <taxon>Eukaryota</taxon>
        <taxon>Viridiplantae</taxon>
        <taxon>Streptophyta</taxon>
        <taxon>Embryophyta</taxon>
        <taxon>Tracheophyta</taxon>
        <taxon>Spermatophyta</taxon>
        <taxon>Magnoliopsida</taxon>
        <taxon>eudicotyledons</taxon>
        <taxon>Gunneridae</taxon>
        <taxon>Pentapetalae</taxon>
        <taxon>rosids</taxon>
        <taxon>malvids</taxon>
        <taxon>Sapindales</taxon>
        <taxon>Sapindaceae</taxon>
        <taxon>Hippocastanoideae</taxon>
        <taxon>Acereae</taxon>
        <taxon>Acer</taxon>
    </lineage>
</organism>
<comment type="caution">
    <text evidence="2">The sequence shown here is derived from an EMBL/GenBank/DDBJ whole genome shotgun (WGS) entry which is preliminary data.</text>
</comment>
<keyword evidence="3" id="KW-1185">Reference proteome</keyword>
<name>A0A5C7IUM6_9ROSI</name>
<reference evidence="3" key="1">
    <citation type="journal article" date="2019" name="Gigascience">
        <title>De novo genome assembly of the endangered Acer yangbiense, a plant species with extremely small populations endemic to Yunnan Province, China.</title>
        <authorList>
            <person name="Yang J."/>
            <person name="Wariss H.M."/>
            <person name="Tao L."/>
            <person name="Zhang R."/>
            <person name="Yun Q."/>
            <person name="Hollingsworth P."/>
            <person name="Dao Z."/>
            <person name="Luo G."/>
            <person name="Guo H."/>
            <person name="Ma Y."/>
            <person name="Sun W."/>
        </authorList>
    </citation>
    <scope>NUCLEOTIDE SEQUENCE [LARGE SCALE GENOMIC DNA]</scope>
    <source>
        <strain evidence="3">cv. Malutang</strain>
    </source>
</reference>
<dbReference type="Proteomes" id="UP000323000">
    <property type="component" value="Chromosome 1"/>
</dbReference>